<keyword evidence="9" id="KW-0131">Cell cycle</keyword>
<feature type="domain" description="EngB-type G" evidence="10">
    <location>
        <begin position="292"/>
        <end position="502"/>
    </location>
</feature>
<dbReference type="Pfam" id="PF01926">
    <property type="entry name" value="MMR_HSR1"/>
    <property type="match status" value="1"/>
</dbReference>
<dbReference type="EMBL" id="BRYA01001170">
    <property type="protein sequence ID" value="GMI39980.1"/>
    <property type="molecule type" value="Genomic_DNA"/>
</dbReference>
<keyword evidence="12" id="KW-1185">Reference proteome</keyword>
<dbReference type="OrthoDB" id="391988at2759"/>
<evidence type="ECO:0000256" key="9">
    <source>
        <dbReference type="ARBA" id="ARBA00023306"/>
    </source>
</evidence>
<evidence type="ECO:0000313" key="11">
    <source>
        <dbReference type="EMBL" id="GMI39980.1"/>
    </source>
</evidence>
<dbReference type="CDD" id="cd01876">
    <property type="entry name" value="YihA_EngB"/>
    <property type="match status" value="1"/>
</dbReference>
<reference evidence="12" key="1">
    <citation type="journal article" date="2023" name="Commun. Biol.">
        <title>Genome analysis of Parmales, the sister group of diatoms, reveals the evolutionary specialization of diatoms from phago-mixotrophs to photoautotrophs.</title>
        <authorList>
            <person name="Ban H."/>
            <person name="Sato S."/>
            <person name="Yoshikawa S."/>
            <person name="Yamada K."/>
            <person name="Nakamura Y."/>
            <person name="Ichinomiya M."/>
            <person name="Sato N."/>
            <person name="Blanc-Mathieu R."/>
            <person name="Endo H."/>
            <person name="Kuwata A."/>
            <person name="Ogata H."/>
        </authorList>
    </citation>
    <scope>NUCLEOTIDE SEQUENCE [LARGE SCALE GENOMIC DNA]</scope>
</reference>
<dbReference type="PANTHER" id="PTHR11649:SF13">
    <property type="entry name" value="ENGB-TYPE G DOMAIN-CONTAINING PROTEIN"/>
    <property type="match status" value="1"/>
</dbReference>
<dbReference type="Gene3D" id="3.40.50.300">
    <property type="entry name" value="P-loop containing nucleotide triphosphate hydrolases"/>
    <property type="match status" value="1"/>
</dbReference>
<comment type="caution">
    <text evidence="11">The sequence shown here is derived from an EMBL/GenBank/DDBJ whole genome shotgun (WGS) entry which is preliminary data.</text>
</comment>
<dbReference type="AlphaFoldDB" id="A0A9W7L9F9"/>
<dbReference type="PROSITE" id="PS51706">
    <property type="entry name" value="G_ENGB"/>
    <property type="match status" value="1"/>
</dbReference>
<comment type="similarity">
    <text evidence="2">Belongs to the TRAFAC class TrmE-Era-EngA-EngB-Septin-like GTPase superfamily. EngB GTPase family.</text>
</comment>
<dbReference type="GO" id="GO:0046872">
    <property type="term" value="F:metal ion binding"/>
    <property type="evidence" value="ECO:0007669"/>
    <property type="project" value="UniProtKB-KW"/>
</dbReference>
<protein>
    <recommendedName>
        <fullName evidence="10">EngB-type G domain-containing protein</fullName>
    </recommendedName>
</protein>
<name>A0A9W7L9F9_9STRA</name>
<keyword evidence="4" id="KW-0479">Metal-binding</keyword>
<evidence type="ECO:0000313" key="12">
    <source>
        <dbReference type="Proteomes" id="UP001165065"/>
    </source>
</evidence>
<dbReference type="GO" id="GO:0051301">
    <property type="term" value="P:cell division"/>
    <property type="evidence" value="ECO:0007669"/>
    <property type="project" value="UniProtKB-KW"/>
</dbReference>
<evidence type="ECO:0000256" key="5">
    <source>
        <dbReference type="ARBA" id="ARBA00022741"/>
    </source>
</evidence>
<dbReference type="InterPro" id="IPR006073">
    <property type="entry name" value="GTP-bd"/>
</dbReference>
<dbReference type="InterPro" id="IPR030393">
    <property type="entry name" value="G_ENGB_dom"/>
</dbReference>
<sequence length="504" mass="54842">MGGEEGVIRNRVRDLVRGGAHRSDTAPGLARLLEEVGEGGVMDGCEMGYALVKGLGVLRGEVEMVEREGRLEVMGDGGGGYKERCRVELAGRLNAILEARSEIVAEVPSPPSDSLKVVRALLRSGLPNLAEGIFEKELGDKDISDPAYAGEIVQAIHSLASYHYSADSYEKARFHVQSLTAAGPEVRKLVDSNAPGFDGFTVDWTKLVLSASKCESRRRSQLKNCLSNGGSVPSLLSTLGGPRNVVYEVLNAMTTFPASNSDETYEALANALVRRVHFVKGAVEMGGCPKGDRGEVAFIGRSNVGKSSLVNMITARKTLAYTSKRPGKTQQFNYFAVNDKVDVERELRYGDDIKGEKDFDSFYICDLPGFGYAKVPESQRREWGGFMREYFEGRRNLRVVFHLIDSRHGVVDEDERIMGECAEIFGGGKKGTTYVVVLTKADKNVKGGANGGGGKAGGGVIKMVRDKMREKGVGGNPIIVTSSETKLGRDDMWRYLRLAADYNI</sequence>
<dbReference type="HAMAP" id="MF_00321">
    <property type="entry name" value="GTPase_EngB"/>
    <property type="match status" value="1"/>
</dbReference>
<dbReference type="InterPro" id="IPR027417">
    <property type="entry name" value="P-loop_NTPase"/>
</dbReference>
<comment type="cofactor">
    <cofactor evidence="1">
        <name>Mg(2+)</name>
        <dbReference type="ChEBI" id="CHEBI:18420"/>
    </cofactor>
</comment>
<gene>
    <name evidence="11" type="ORF">TrCOL_g2012</name>
</gene>
<keyword evidence="8" id="KW-0717">Septation</keyword>
<evidence type="ECO:0000256" key="3">
    <source>
        <dbReference type="ARBA" id="ARBA00022618"/>
    </source>
</evidence>
<evidence type="ECO:0000256" key="4">
    <source>
        <dbReference type="ARBA" id="ARBA00022723"/>
    </source>
</evidence>
<dbReference type="InterPro" id="IPR019987">
    <property type="entry name" value="GTP-bd_ribosome_bio_YsxC"/>
</dbReference>
<organism evidence="11 12">
    <name type="scientific">Triparma columacea</name>
    <dbReference type="NCBI Taxonomy" id="722753"/>
    <lineage>
        <taxon>Eukaryota</taxon>
        <taxon>Sar</taxon>
        <taxon>Stramenopiles</taxon>
        <taxon>Ochrophyta</taxon>
        <taxon>Bolidophyceae</taxon>
        <taxon>Parmales</taxon>
        <taxon>Triparmaceae</taxon>
        <taxon>Triparma</taxon>
    </lineage>
</organism>
<evidence type="ECO:0000256" key="6">
    <source>
        <dbReference type="ARBA" id="ARBA00022842"/>
    </source>
</evidence>
<keyword evidence="5" id="KW-0547">Nucleotide-binding</keyword>
<evidence type="ECO:0000256" key="2">
    <source>
        <dbReference type="ARBA" id="ARBA00009638"/>
    </source>
</evidence>
<accession>A0A9W7L9F9</accession>
<keyword evidence="3" id="KW-0132">Cell division</keyword>
<dbReference type="Proteomes" id="UP001165065">
    <property type="component" value="Unassembled WGS sequence"/>
</dbReference>
<keyword evidence="7" id="KW-0342">GTP-binding</keyword>
<dbReference type="GO" id="GO:0005525">
    <property type="term" value="F:GTP binding"/>
    <property type="evidence" value="ECO:0007669"/>
    <property type="project" value="UniProtKB-KW"/>
</dbReference>
<evidence type="ECO:0000259" key="10">
    <source>
        <dbReference type="PROSITE" id="PS51706"/>
    </source>
</evidence>
<dbReference type="PANTHER" id="PTHR11649">
    <property type="entry name" value="MSS1/TRME-RELATED GTP-BINDING PROTEIN"/>
    <property type="match status" value="1"/>
</dbReference>
<dbReference type="SUPFAM" id="SSF52540">
    <property type="entry name" value="P-loop containing nucleoside triphosphate hydrolases"/>
    <property type="match status" value="1"/>
</dbReference>
<proteinExistence type="inferred from homology"/>
<keyword evidence="6" id="KW-0460">Magnesium</keyword>
<evidence type="ECO:0000256" key="8">
    <source>
        <dbReference type="ARBA" id="ARBA00023210"/>
    </source>
</evidence>
<evidence type="ECO:0000256" key="7">
    <source>
        <dbReference type="ARBA" id="ARBA00023134"/>
    </source>
</evidence>
<evidence type="ECO:0000256" key="1">
    <source>
        <dbReference type="ARBA" id="ARBA00001946"/>
    </source>
</evidence>